<gene>
    <name evidence="1" type="ORF">C4S77_08085</name>
</gene>
<comment type="caution">
    <text evidence="1">The sequence shown here is derived from an EMBL/GenBank/DDBJ whole genome shotgun (WGS) entry which is preliminary data.</text>
</comment>
<reference evidence="1 2" key="1">
    <citation type="submission" date="2018-02" db="EMBL/GenBank/DDBJ databases">
        <title>Genome sequences of Apibacter spp., gut symbionts of Asian honey bees.</title>
        <authorList>
            <person name="Kwong W.K."/>
            <person name="Steele M.I."/>
            <person name="Moran N.A."/>
        </authorList>
    </citation>
    <scope>NUCLEOTIDE SEQUENCE [LARGE SCALE GENOMIC DNA]</scope>
    <source>
        <strain evidence="2">wkB301</strain>
    </source>
</reference>
<accession>A0A2S8AAY7</accession>
<dbReference type="Proteomes" id="UP000238042">
    <property type="component" value="Unassembled WGS sequence"/>
</dbReference>
<protein>
    <submittedName>
        <fullName evidence="1">Uncharacterized protein</fullName>
    </submittedName>
</protein>
<evidence type="ECO:0000313" key="2">
    <source>
        <dbReference type="Proteomes" id="UP000238042"/>
    </source>
</evidence>
<name>A0A2S8AAY7_9FLAO</name>
<dbReference type="EMBL" id="PSZM01000040">
    <property type="protein sequence ID" value="PQL91750.1"/>
    <property type="molecule type" value="Genomic_DNA"/>
</dbReference>
<dbReference type="AlphaFoldDB" id="A0A2S8AAY7"/>
<evidence type="ECO:0000313" key="1">
    <source>
        <dbReference type="EMBL" id="PQL91750.1"/>
    </source>
</evidence>
<sequence length="102" mass="11745">MIKAQSINDIPIKNINTQYIQIVGTSKAFSDKVNVEIDFGQIFKNLTHKNTSVIKNSKGEEITFDSMIDALNFMYENGFEFIDSFITVGSQNIYHYILKRKE</sequence>
<organism evidence="1 2">
    <name type="scientific">Apibacter adventoris</name>
    <dbReference type="NCBI Taxonomy" id="1679466"/>
    <lineage>
        <taxon>Bacteria</taxon>
        <taxon>Pseudomonadati</taxon>
        <taxon>Bacteroidota</taxon>
        <taxon>Flavobacteriia</taxon>
        <taxon>Flavobacteriales</taxon>
        <taxon>Weeksellaceae</taxon>
        <taxon>Apibacter</taxon>
    </lineage>
</organism>
<keyword evidence="2" id="KW-1185">Reference proteome</keyword>
<proteinExistence type="predicted"/>